<reference evidence="4" key="1">
    <citation type="submission" date="2022-03" db="EMBL/GenBank/DDBJ databases">
        <title>A functionally conserved STORR gene fusion in Papaver species that diverged 16.8 million years ago.</title>
        <authorList>
            <person name="Catania T."/>
        </authorList>
    </citation>
    <scope>NUCLEOTIDE SEQUENCE</scope>
    <source>
        <strain evidence="4">S-191538</strain>
    </source>
</reference>
<proteinExistence type="predicted"/>
<dbReference type="SMART" id="SM00360">
    <property type="entry name" value="RRM"/>
    <property type="match status" value="1"/>
</dbReference>
<gene>
    <name evidence="4" type="ORF">MKW94_005503</name>
</gene>
<organism evidence="4 5">
    <name type="scientific">Papaver nudicaule</name>
    <name type="common">Iceland poppy</name>
    <dbReference type="NCBI Taxonomy" id="74823"/>
    <lineage>
        <taxon>Eukaryota</taxon>
        <taxon>Viridiplantae</taxon>
        <taxon>Streptophyta</taxon>
        <taxon>Embryophyta</taxon>
        <taxon>Tracheophyta</taxon>
        <taxon>Spermatophyta</taxon>
        <taxon>Magnoliopsida</taxon>
        <taxon>Ranunculales</taxon>
        <taxon>Papaveraceae</taxon>
        <taxon>Papaveroideae</taxon>
        <taxon>Papaver</taxon>
    </lineage>
</organism>
<dbReference type="InterPro" id="IPR012677">
    <property type="entry name" value="Nucleotide-bd_a/b_plait_sf"/>
</dbReference>
<accession>A0AA41V5X7</accession>
<dbReference type="InterPro" id="IPR052462">
    <property type="entry name" value="SLIRP/GR-RBP-like"/>
</dbReference>
<dbReference type="InterPro" id="IPR035979">
    <property type="entry name" value="RBD_domain_sf"/>
</dbReference>
<dbReference type="PROSITE" id="PS50102">
    <property type="entry name" value="RRM"/>
    <property type="match status" value="1"/>
</dbReference>
<protein>
    <recommendedName>
        <fullName evidence="3">RRM domain-containing protein</fullName>
    </recommendedName>
</protein>
<dbReference type="InterPro" id="IPR000504">
    <property type="entry name" value="RRM_dom"/>
</dbReference>
<dbReference type="GO" id="GO:0003723">
    <property type="term" value="F:RNA binding"/>
    <property type="evidence" value="ECO:0007669"/>
    <property type="project" value="UniProtKB-UniRule"/>
</dbReference>
<keyword evidence="5" id="KW-1185">Reference proteome</keyword>
<dbReference type="AlphaFoldDB" id="A0AA41V5X7"/>
<feature type="domain" description="RRM" evidence="3">
    <location>
        <begin position="22"/>
        <end position="91"/>
    </location>
</feature>
<dbReference type="EMBL" id="JAJJMA010121073">
    <property type="protein sequence ID" value="MCL7032224.1"/>
    <property type="molecule type" value="Genomic_DNA"/>
</dbReference>
<dbReference type="SUPFAM" id="SSF54928">
    <property type="entry name" value="RNA-binding domain, RBD"/>
    <property type="match status" value="1"/>
</dbReference>
<evidence type="ECO:0000256" key="1">
    <source>
        <dbReference type="ARBA" id="ARBA00022884"/>
    </source>
</evidence>
<dbReference type="Proteomes" id="UP001177140">
    <property type="component" value="Unassembled WGS sequence"/>
</dbReference>
<dbReference type="PANTHER" id="PTHR48027">
    <property type="entry name" value="HETEROGENEOUS NUCLEAR RIBONUCLEOPROTEIN 87F-RELATED"/>
    <property type="match status" value="1"/>
</dbReference>
<evidence type="ECO:0000313" key="5">
    <source>
        <dbReference type="Proteomes" id="UP001177140"/>
    </source>
</evidence>
<evidence type="ECO:0000313" key="4">
    <source>
        <dbReference type="EMBL" id="MCL7032224.1"/>
    </source>
</evidence>
<name>A0AA41V5X7_PAPNU</name>
<dbReference type="Gene3D" id="3.30.70.330">
    <property type="match status" value="1"/>
</dbReference>
<evidence type="ECO:0000256" key="2">
    <source>
        <dbReference type="PROSITE-ProRule" id="PRU00176"/>
    </source>
</evidence>
<comment type="caution">
    <text evidence="4">The sequence shown here is derived from an EMBL/GenBank/DDBJ whole genome shotgun (WGS) entry which is preliminary data.</text>
</comment>
<evidence type="ECO:0000259" key="3">
    <source>
        <dbReference type="PROSITE" id="PS50102"/>
    </source>
</evidence>
<dbReference type="Pfam" id="PF00076">
    <property type="entry name" value="RRM_1"/>
    <property type="match status" value="1"/>
</dbReference>
<keyword evidence="1 2" id="KW-0694">RNA-binding</keyword>
<sequence length="105" mass="11317">MNPGCSSASSLFQQAIRCMSSSKLFVGGIAYATDDQALREAFSGFGQVTEAKVILDRETGRRRSRGFGFVSFASEEQASKALSMDGTSFENWACCMNCGRKDGGF</sequence>